<dbReference type="Pfam" id="PF12686">
    <property type="entry name" value="DUF3800"/>
    <property type="match status" value="1"/>
</dbReference>
<organism evidence="1 2">
    <name type="scientific">Limobrevibacterium gyesilva</name>
    <dbReference type="NCBI Taxonomy" id="2991712"/>
    <lineage>
        <taxon>Bacteria</taxon>
        <taxon>Pseudomonadati</taxon>
        <taxon>Pseudomonadota</taxon>
        <taxon>Alphaproteobacteria</taxon>
        <taxon>Acetobacterales</taxon>
        <taxon>Acetobacteraceae</taxon>
        <taxon>Limobrevibacterium</taxon>
    </lineage>
</organism>
<sequence>MVVAPPKPPHLQHIYIDESSQTQNRFLVLGGINVPSETVQHLEDEIRRSRLPALPYGEMKWQKVSTSKLDTYKRVSDVVLSPSQGPLRAIEFHSLVVDTRKLKDKTFNKGSREVGFNKEIYQLCQKFGRIHRSALFHVYLDNRDTNSSTNELRNILNFGIRSGQADRDWPYRRVHFRNSSDCLSLQIVDLFLGAIAFKLNGHYAAIGASESKRSLSDFILQKAGVRSVEKDTAVRGRFTIWHRQLK</sequence>
<gene>
    <name evidence="1" type="ORF">OL599_02530</name>
</gene>
<proteinExistence type="predicted"/>
<reference evidence="1" key="1">
    <citation type="submission" date="2022-09" db="EMBL/GenBank/DDBJ databases">
        <title>Rhodovastum sp. nov. RN2-1 isolated from soil in Seongnam, South Korea.</title>
        <authorList>
            <person name="Le N.T."/>
        </authorList>
    </citation>
    <scope>NUCLEOTIDE SEQUENCE</scope>
    <source>
        <strain evidence="1">RN2-1</strain>
    </source>
</reference>
<dbReference type="AlphaFoldDB" id="A0AA41YQ20"/>
<comment type="caution">
    <text evidence="1">The sequence shown here is derived from an EMBL/GenBank/DDBJ whole genome shotgun (WGS) entry which is preliminary data.</text>
</comment>
<evidence type="ECO:0000313" key="1">
    <source>
        <dbReference type="EMBL" id="MCW3473442.1"/>
    </source>
</evidence>
<reference evidence="1" key="2">
    <citation type="submission" date="2022-10" db="EMBL/GenBank/DDBJ databases">
        <authorList>
            <person name="Trinh H.N."/>
        </authorList>
    </citation>
    <scope>NUCLEOTIDE SEQUENCE</scope>
    <source>
        <strain evidence="1">RN2-1</strain>
    </source>
</reference>
<name>A0AA41YQ20_9PROT</name>
<evidence type="ECO:0000313" key="2">
    <source>
        <dbReference type="Proteomes" id="UP001165679"/>
    </source>
</evidence>
<keyword evidence="2" id="KW-1185">Reference proteome</keyword>
<accession>A0AA41YQ20</accession>
<dbReference type="EMBL" id="JAPDNT010000001">
    <property type="protein sequence ID" value="MCW3473442.1"/>
    <property type="molecule type" value="Genomic_DNA"/>
</dbReference>
<protein>
    <submittedName>
        <fullName evidence="1">DUF3800 domain-containing protein</fullName>
    </submittedName>
</protein>
<dbReference type="InterPro" id="IPR024524">
    <property type="entry name" value="DUF3800"/>
</dbReference>
<dbReference type="Proteomes" id="UP001165679">
    <property type="component" value="Unassembled WGS sequence"/>
</dbReference>